<dbReference type="SUPFAM" id="SSF46894">
    <property type="entry name" value="C-terminal effector domain of the bipartite response regulators"/>
    <property type="match status" value="1"/>
</dbReference>
<feature type="domain" description="OmpR/PhoB-type" evidence="10">
    <location>
        <begin position="126"/>
        <end position="224"/>
    </location>
</feature>
<evidence type="ECO:0000259" key="10">
    <source>
        <dbReference type="PROSITE" id="PS51755"/>
    </source>
</evidence>
<evidence type="ECO:0000256" key="3">
    <source>
        <dbReference type="ARBA" id="ARBA00023015"/>
    </source>
</evidence>
<dbReference type="GO" id="GO:0000976">
    <property type="term" value="F:transcription cis-regulatory region binding"/>
    <property type="evidence" value="ECO:0007669"/>
    <property type="project" value="TreeGrafter"/>
</dbReference>
<gene>
    <name evidence="11" type="ORF">B5P45_18015</name>
</gene>
<dbReference type="InterPro" id="IPR039420">
    <property type="entry name" value="WalR-like"/>
</dbReference>
<evidence type="ECO:0000256" key="2">
    <source>
        <dbReference type="ARBA" id="ARBA00023012"/>
    </source>
</evidence>
<evidence type="ECO:0000313" key="11">
    <source>
        <dbReference type="EMBL" id="PIO43411.1"/>
    </source>
</evidence>
<comment type="caution">
    <text evidence="11">The sequence shown here is derived from an EMBL/GenBank/DDBJ whole genome shotgun (WGS) entry which is preliminary data.</text>
</comment>
<dbReference type="KEGG" id="pht:BLM14_19810"/>
<dbReference type="RefSeq" id="WP_100001655.1">
    <property type="nucleotide sequence ID" value="NZ_CP017941.1"/>
</dbReference>
<dbReference type="Gene3D" id="1.10.10.10">
    <property type="entry name" value="Winged helix-like DNA-binding domain superfamily/Winged helix DNA-binding domain"/>
    <property type="match status" value="1"/>
</dbReference>
<dbReference type="GO" id="GO:0000156">
    <property type="term" value="F:phosphorelay response regulator activity"/>
    <property type="evidence" value="ECO:0007669"/>
    <property type="project" value="TreeGrafter"/>
</dbReference>
<feature type="DNA-binding region" description="OmpR/PhoB-type" evidence="8">
    <location>
        <begin position="126"/>
        <end position="224"/>
    </location>
</feature>
<dbReference type="PANTHER" id="PTHR48111:SF22">
    <property type="entry name" value="REGULATOR OF RPOS"/>
    <property type="match status" value="1"/>
</dbReference>
<dbReference type="Proteomes" id="UP000232163">
    <property type="component" value="Unassembled WGS sequence"/>
</dbReference>
<evidence type="ECO:0000256" key="6">
    <source>
        <dbReference type="ARBA" id="ARBA00040524"/>
    </source>
</evidence>
<dbReference type="Gene3D" id="6.10.250.690">
    <property type="match status" value="1"/>
</dbReference>
<evidence type="ECO:0000313" key="12">
    <source>
        <dbReference type="Proteomes" id="UP000232163"/>
    </source>
</evidence>
<name>A0A2N9VV93_9HYPH</name>
<dbReference type="InterPro" id="IPR001789">
    <property type="entry name" value="Sig_transdc_resp-reg_receiver"/>
</dbReference>
<proteinExistence type="predicted"/>
<keyword evidence="4 8" id="KW-0238">DNA-binding</keyword>
<dbReference type="AlphaFoldDB" id="A0A2N9VV93"/>
<evidence type="ECO:0000256" key="8">
    <source>
        <dbReference type="PROSITE-ProRule" id="PRU01091"/>
    </source>
</evidence>
<dbReference type="PROSITE" id="PS50110">
    <property type="entry name" value="RESPONSE_REGULATORY"/>
    <property type="match status" value="1"/>
</dbReference>
<dbReference type="InterPro" id="IPR001867">
    <property type="entry name" value="OmpR/PhoB-type_DNA-bd"/>
</dbReference>
<evidence type="ECO:0000259" key="9">
    <source>
        <dbReference type="PROSITE" id="PS50110"/>
    </source>
</evidence>
<dbReference type="GO" id="GO:0032993">
    <property type="term" value="C:protein-DNA complex"/>
    <property type="evidence" value="ECO:0007669"/>
    <property type="project" value="TreeGrafter"/>
</dbReference>
<dbReference type="FunFam" id="3.40.50.2300:FF:000001">
    <property type="entry name" value="DNA-binding response regulator PhoB"/>
    <property type="match status" value="1"/>
</dbReference>
<keyword evidence="12" id="KW-1185">Reference proteome</keyword>
<evidence type="ECO:0000256" key="1">
    <source>
        <dbReference type="ARBA" id="ARBA00022553"/>
    </source>
</evidence>
<keyword evidence="5" id="KW-0804">Transcription</keyword>
<dbReference type="PANTHER" id="PTHR48111">
    <property type="entry name" value="REGULATOR OF RPOS"/>
    <property type="match status" value="1"/>
</dbReference>
<reference evidence="12" key="1">
    <citation type="journal article" date="2017" name="Int J Environ Stud">
        <title>Does the Miocene-Pliocene relict legume Oxytropis triphylla form nitrogen-fixing nodules with a combination of bacterial strains?</title>
        <authorList>
            <person name="Safronova V."/>
            <person name="Belimov A."/>
            <person name="Sazanova A."/>
            <person name="Kuznetsova I."/>
            <person name="Popova J."/>
            <person name="Andronov E."/>
            <person name="Verkhozina A."/>
            <person name="Tikhonovich I."/>
        </authorList>
    </citation>
    <scope>NUCLEOTIDE SEQUENCE [LARGE SCALE GENOMIC DNA]</scope>
    <source>
        <strain evidence="12">Tri-38</strain>
    </source>
</reference>
<dbReference type="SMART" id="SM00448">
    <property type="entry name" value="REC"/>
    <property type="match status" value="1"/>
</dbReference>
<evidence type="ECO:0000256" key="5">
    <source>
        <dbReference type="ARBA" id="ARBA00023163"/>
    </source>
</evidence>
<dbReference type="InterPro" id="IPR011006">
    <property type="entry name" value="CheY-like_superfamily"/>
</dbReference>
<dbReference type="InterPro" id="IPR036388">
    <property type="entry name" value="WH-like_DNA-bd_sf"/>
</dbReference>
<protein>
    <recommendedName>
        <fullName evidence="6">Cell cycle response regulator CtrA</fullName>
    </recommendedName>
</protein>
<dbReference type="Pfam" id="PF00486">
    <property type="entry name" value="Trans_reg_C"/>
    <property type="match status" value="1"/>
</dbReference>
<organism evidence="11 12">
    <name type="scientific">Phyllobacterium zundukense</name>
    <dbReference type="NCBI Taxonomy" id="1867719"/>
    <lineage>
        <taxon>Bacteria</taxon>
        <taxon>Pseudomonadati</taxon>
        <taxon>Pseudomonadota</taxon>
        <taxon>Alphaproteobacteria</taxon>
        <taxon>Hyphomicrobiales</taxon>
        <taxon>Phyllobacteriaceae</taxon>
        <taxon>Phyllobacterium</taxon>
    </lineage>
</organism>
<evidence type="ECO:0000256" key="4">
    <source>
        <dbReference type="ARBA" id="ARBA00023125"/>
    </source>
</evidence>
<accession>A0A2N9VV93</accession>
<keyword evidence="2" id="KW-0902">Two-component regulatory system</keyword>
<keyword evidence="3" id="KW-0805">Transcription regulation</keyword>
<dbReference type="EMBL" id="MZMT01000040">
    <property type="protein sequence ID" value="PIO43411.1"/>
    <property type="molecule type" value="Genomic_DNA"/>
</dbReference>
<dbReference type="SUPFAM" id="SSF52172">
    <property type="entry name" value="CheY-like"/>
    <property type="match status" value="1"/>
</dbReference>
<dbReference type="CDD" id="cd00383">
    <property type="entry name" value="trans_reg_C"/>
    <property type="match status" value="1"/>
</dbReference>
<dbReference type="PROSITE" id="PS51755">
    <property type="entry name" value="OMPR_PHOB"/>
    <property type="match status" value="1"/>
</dbReference>
<dbReference type="GO" id="GO:0006355">
    <property type="term" value="P:regulation of DNA-templated transcription"/>
    <property type="evidence" value="ECO:0007669"/>
    <property type="project" value="InterPro"/>
</dbReference>
<feature type="modified residue" description="4-aspartylphosphate" evidence="7">
    <location>
        <position position="52"/>
    </location>
</feature>
<feature type="domain" description="Response regulatory" evidence="9">
    <location>
        <begin position="3"/>
        <end position="117"/>
    </location>
</feature>
<keyword evidence="1 7" id="KW-0597">Phosphoprotein</keyword>
<dbReference type="FunFam" id="1.10.10.10:FF:000005">
    <property type="entry name" value="Two-component system response regulator"/>
    <property type="match status" value="1"/>
</dbReference>
<dbReference type="OrthoDB" id="9802426at2"/>
<dbReference type="GO" id="GO:0005829">
    <property type="term" value="C:cytosol"/>
    <property type="evidence" value="ECO:0007669"/>
    <property type="project" value="TreeGrafter"/>
</dbReference>
<dbReference type="Pfam" id="PF00072">
    <property type="entry name" value="Response_reg"/>
    <property type="match status" value="1"/>
</dbReference>
<dbReference type="SMART" id="SM00862">
    <property type="entry name" value="Trans_reg_C"/>
    <property type="match status" value="1"/>
</dbReference>
<sequence>MARILLVEDDDRIVGFVKRGLEAEGYLVDLANNGEDALAMVRETPYALIILDRLLPGIDGLEVCRILQRERHENLVLMLTAKSSLQDKVDGLKGGADDYLTKPFAFDELIARIEALLRRGPGAMSDPVLKVGDLTLDPIAKKVRRGEREIGLTAKEFRLLAYLMSHPDAVISRTRLLNNVWDLSFDPETKVVDVYIRYLRRKIDCEGEPPLIKTVRGFGYVISA</sequence>
<dbReference type="Gene3D" id="3.40.50.2300">
    <property type="match status" value="1"/>
</dbReference>
<dbReference type="InterPro" id="IPR016032">
    <property type="entry name" value="Sig_transdc_resp-reg_C-effctor"/>
</dbReference>
<evidence type="ECO:0000256" key="7">
    <source>
        <dbReference type="PROSITE-ProRule" id="PRU00169"/>
    </source>
</evidence>